<dbReference type="Proteomes" id="UP000039865">
    <property type="component" value="Unassembled WGS sequence"/>
</dbReference>
<keyword evidence="2" id="KW-1185">Reference proteome</keyword>
<evidence type="ECO:0000313" key="2">
    <source>
        <dbReference type="Proteomes" id="UP000039865"/>
    </source>
</evidence>
<proteinExistence type="predicted"/>
<accession>A0A078B893</accession>
<dbReference type="AlphaFoldDB" id="A0A078B893"/>
<sequence>MTKGGYLFVIGVQLMFEKTNDFEEIQEQFLKNQQSKEKDTLIKQFGQKISGFLSSMVTEKQNNEFKQQLNDQFIVYNLGVFDKLNPEASNVWFNDMEIIDSKKVLCSVGKTIFLYNIDNEERQFIIEMHSQIQQLYVISKDHYLILDCYLELHQVIKDLYSPSILKILDLSESGLQLTQIKNQRYQTGIVTSQKYIGYFQLSRKMYVIYKIQNEDGSLTIDKTFEFNFLQEHITIVDVKMIDQKYFLITTDLSQIILIAIDLLSQIQRNKSILKHSNDQHFNNLQLLSCRKYDNERQAILTVIQLQVNDSLLKISKILIHEDNQVIQIATSEEGFTIKIKDYVNEELIQDLLLDNIFKTVKTREELIKLEQLLGQSQHHIILKCYEKFSQILLKENNYSKSIQYYMLSQQFDIQYLFESYIFPLQSNSPMVKIKNQKQQQQDIFIVIMNSIIDKYCEMNQKLQLDLMFIFAFYILVQLIYNLPSIQLDKVIDIIKDKKLRLVQLPSITGKLKLTIDKQHDSLRYQMIYNLLNVLTSKKVQLMVKQELFKSYLNVLSLKESEQISSGKKVDKNQHSIQGKNKGSKTANLLDLLDESIDSKVKLQDQPQQMKQNLADNNSKSDYFSIMNLKQRIVDEKDDISLRLINRDDIIYKVLTKLNTDKTSQILIAYLYENFDKVSQLFPLMNIKELTDLQSRYELYKSYKGQNIQVMDMIRCFNKIEILDKKQIAQQYDCFELLIQYFISLQENQKLDIRDVTLIGIDNSGIQLVDKLIQDRDLKSIVFSRNEHQLQSAETTIAQYKDKQIDLSILKVRLKWLLNRTKNSTVQNMRINKLIQSHLDFIDISELMM</sequence>
<protein>
    <submittedName>
        <fullName evidence="1">Uncharacterized protein</fullName>
    </submittedName>
</protein>
<reference evidence="1 2" key="1">
    <citation type="submission" date="2014-06" db="EMBL/GenBank/DDBJ databases">
        <authorList>
            <person name="Swart Estienne"/>
        </authorList>
    </citation>
    <scope>NUCLEOTIDE SEQUENCE [LARGE SCALE GENOMIC DNA]</scope>
    <source>
        <strain evidence="1 2">130c</strain>
    </source>
</reference>
<organism evidence="1 2">
    <name type="scientific">Stylonychia lemnae</name>
    <name type="common">Ciliate</name>
    <dbReference type="NCBI Taxonomy" id="5949"/>
    <lineage>
        <taxon>Eukaryota</taxon>
        <taxon>Sar</taxon>
        <taxon>Alveolata</taxon>
        <taxon>Ciliophora</taxon>
        <taxon>Intramacronucleata</taxon>
        <taxon>Spirotrichea</taxon>
        <taxon>Stichotrichia</taxon>
        <taxon>Sporadotrichida</taxon>
        <taxon>Oxytrichidae</taxon>
        <taxon>Stylonychinae</taxon>
        <taxon>Stylonychia</taxon>
    </lineage>
</organism>
<dbReference type="InParanoid" id="A0A078B893"/>
<name>A0A078B893_STYLE</name>
<dbReference type="EMBL" id="CCKQ01018439">
    <property type="protein sequence ID" value="CDW90406.1"/>
    <property type="molecule type" value="Genomic_DNA"/>
</dbReference>
<evidence type="ECO:0000313" key="1">
    <source>
        <dbReference type="EMBL" id="CDW90406.1"/>
    </source>
</evidence>
<gene>
    <name evidence="1" type="primary">Contig7487.g8000</name>
    <name evidence="1" type="ORF">STYLEM_19549</name>
</gene>